<name>A0A4Z2H677_9TELE</name>
<accession>A0A4Z2H677</accession>
<gene>
    <name evidence="1" type="primary">Ppfia2_2</name>
    <name evidence="1" type="ORF">EYF80_028512</name>
</gene>
<dbReference type="Proteomes" id="UP000314294">
    <property type="component" value="Unassembled WGS sequence"/>
</dbReference>
<dbReference type="OrthoDB" id="2132119at2759"/>
<proteinExistence type="predicted"/>
<dbReference type="EMBL" id="SRLO01000318">
    <property type="protein sequence ID" value="TNN61309.1"/>
    <property type="molecule type" value="Genomic_DNA"/>
</dbReference>
<evidence type="ECO:0000313" key="1">
    <source>
        <dbReference type="EMBL" id="TNN61309.1"/>
    </source>
</evidence>
<comment type="caution">
    <text evidence="1">The sequence shown here is derived from an EMBL/GenBank/DDBJ whole genome shotgun (WGS) entry which is preliminary data.</text>
</comment>
<keyword evidence="2" id="KW-1185">Reference proteome</keyword>
<dbReference type="AlphaFoldDB" id="A0A4Z2H677"/>
<evidence type="ECO:0000313" key="2">
    <source>
        <dbReference type="Proteomes" id="UP000314294"/>
    </source>
</evidence>
<organism evidence="1 2">
    <name type="scientific">Liparis tanakae</name>
    <name type="common">Tanaka's snailfish</name>
    <dbReference type="NCBI Taxonomy" id="230148"/>
    <lineage>
        <taxon>Eukaryota</taxon>
        <taxon>Metazoa</taxon>
        <taxon>Chordata</taxon>
        <taxon>Craniata</taxon>
        <taxon>Vertebrata</taxon>
        <taxon>Euteleostomi</taxon>
        <taxon>Actinopterygii</taxon>
        <taxon>Neopterygii</taxon>
        <taxon>Teleostei</taxon>
        <taxon>Neoteleostei</taxon>
        <taxon>Acanthomorphata</taxon>
        <taxon>Eupercaria</taxon>
        <taxon>Perciformes</taxon>
        <taxon>Cottioidei</taxon>
        <taxon>Cottales</taxon>
        <taxon>Liparidae</taxon>
        <taxon>Liparis</taxon>
    </lineage>
</organism>
<reference evidence="1 2" key="1">
    <citation type="submission" date="2019-03" db="EMBL/GenBank/DDBJ databases">
        <title>First draft genome of Liparis tanakae, snailfish: a comprehensive survey of snailfish specific genes.</title>
        <authorList>
            <person name="Kim W."/>
            <person name="Song I."/>
            <person name="Jeong J.-H."/>
            <person name="Kim D."/>
            <person name="Kim S."/>
            <person name="Ryu S."/>
            <person name="Song J.Y."/>
            <person name="Lee S.K."/>
        </authorList>
    </citation>
    <scope>NUCLEOTIDE SEQUENCE [LARGE SCALE GENOMIC DNA]</scope>
    <source>
        <tissue evidence="1">Muscle</tissue>
    </source>
</reference>
<protein>
    <submittedName>
        <fullName evidence="1">Liprin-alpha-2</fullName>
    </submittedName>
</protein>
<sequence>MRALVRLHRLHIPHGASGRRPAVLAAAKQVLPCSYLRVPSPLRQCDDKDFRGPSWRRQFPPRDVHGISMMPGSAETLPAGFRLTTTSGHSRRLPPEGESPCLGTLSVARAPW</sequence>